<dbReference type="OrthoDB" id="5778525at2759"/>
<proteinExistence type="predicted"/>
<keyword evidence="2" id="KW-0539">Nucleus</keyword>
<feature type="region of interest" description="Disordered" evidence="3">
    <location>
        <begin position="271"/>
        <end position="327"/>
    </location>
</feature>
<organism evidence="5 6">
    <name type="scientific">Gymnopilus junonius</name>
    <name type="common">Spectacular rustgill mushroom</name>
    <name type="synonym">Gymnopilus spectabilis subsp. junonius</name>
    <dbReference type="NCBI Taxonomy" id="109634"/>
    <lineage>
        <taxon>Eukaryota</taxon>
        <taxon>Fungi</taxon>
        <taxon>Dikarya</taxon>
        <taxon>Basidiomycota</taxon>
        <taxon>Agaricomycotina</taxon>
        <taxon>Agaricomycetes</taxon>
        <taxon>Agaricomycetidae</taxon>
        <taxon>Agaricales</taxon>
        <taxon>Agaricineae</taxon>
        <taxon>Hymenogastraceae</taxon>
        <taxon>Gymnopilus</taxon>
    </lineage>
</organism>
<evidence type="ECO:0000313" key="6">
    <source>
        <dbReference type="Proteomes" id="UP000724874"/>
    </source>
</evidence>
<gene>
    <name evidence="5" type="ORF">CPB84DRAFT_1812795</name>
</gene>
<feature type="compositionally biased region" description="Low complexity" evidence="3">
    <location>
        <begin position="153"/>
        <end position="164"/>
    </location>
</feature>
<feature type="compositionally biased region" description="Basic and acidic residues" evidence="3">
    <location>
        <begin position="188"/>
        <end position="207"/>
    </location>
</feature>
<dbReference type="InterPro" id="IPR036638">
    <property type="entry name" value="HLH_DNA-bd_sf"/>
</dbReference>
<dbReference type="PANTHER" id="PTHR10328">
    <property type="entry name" value="PROTEIN MAX MYC-ASSOCIATED FACTOR X"/>
    <property type="match status" value="1"/>
</dbReference>
<dbReference type="PANTHER" id="PTHR10328:SF11">
    <property type="entry name" value="MAX-LIKE PROTEIN X"/>
    <property type="match status" value="1"/>
</dbReference>
<dbReference type="GO" id="GO:0090575">
    <property type="term" value="C:RNA polymerase II transcription regulator complex"/>
    <property type="evidence" value="ECO:0007669"/>
    <property type="project" value="TreeGrafter"/>
</dbReference>
<accession>A0A9P5TST1</accession>
<dbReference type="AlphaFoldDB" id="A0A9P5TST1"/>
<feature type="compositionally biased region" description="Low complexity" evidence="3">
    <location>
        <begin position="129"/>
        <end position="145"/>
    </location>
</feature>
<protein>
    <recommendedName>
        <fullName evidence="4">BHLH domain-containing protein</fullName>
    </recommendedName>
</protein>
<name>A0A9P5TST1_GYMJU</name>
<evidence type="ECO:0000256" key="2">
    <source>
        <dbReference type="ARBA" id="ARBA00023242"/>
    </source>
</evidence>
<evidence type="ECO:0000256" key="1">
    <source>
        <dbReference type="ARBA" id="ARBA00023125"/>
    </source>
</evidence>
<dbReference type="Gene3D" id="4.10.280.10">
    <property type="entry name" value="Helix-loop-helix DNA-binding domain"/>
    <property type="match status" value="1"/>
</dbReference>
<feature type="domain" description="BHLH" evidence="4">
    <location>
        <begin position="194"/>
        <end position="244"/>
    </location>
</feature>
<dbReference type="InterPro" id="IPR011598">
    <property type="entry name" value="bHLH_dom"/>
</dbReference>
<evidence type="ECO:0000313" key="5">
    <source>
        <dbReference type="EMBL" id="KAF8910054.1"/>
    </source>
</evidence>
<dbReference type="Pfam" id="PF00010">
    <property type="entry name" value="HLH"/>
    <property type="match status" value="1"/>
</dbReference>
<dbReference type="GO" id="GO:0046983">
    <property type="term" value="F:protein dimerization activity"/>
    <property type="evidence" value="ECO:0007669"/>
    <property type="project" value="InterPro"/>
</dbReference>
<feature type="region of interest" description="Disordered" evidence="3">
    <location>
        <begin position="94"/>
        <end position="207"/>
    </location>
</feature>
<dbReference type="SUPFAM" id="SSF47459">
    <property type="entry name" value="HLH, helix-loop-helix DNA-binding domain"/>
    <property type="match status" value="1"/>
</dbReference>
<dbReference type="PROSITE" id="PS50888">
    <property type="entry name" value="BHLH"/>
    <property type="match status" value="1"/>
</dbReference>
<comment type="caution">
    <text evidence="5">The sequence shown here is derived from an EMBL/GenBank/DDBJ whole genome shotgun (WGS) entry which is preliminary data.</text>
</comment>
<dbReference type="GO" id="GO:0003677">
    <property type="term" value="F:DNA binding"/>
    <property type="evidence" value="ECO:0007669"/>
    <property type="project" value="UniProtKB-KW"/>
</dbReference>
<keyword evidence="6" id="KW-1185">Reference proteome</keyword>
<dbReference type="GO" id="GO:0003700">
    <property type="term" value="F:DNA-binding transcription factor activity"/>
    <property type="evidence" value="ECO:0007669"/>
    <property type="project" value="TreeGrafter"/>
</dbReference>
<sequence>MEQHPMHDDNAAINQSYTFYQTEPDPSYGNMAYNHQPLNAYPIQQRIPAQIDNRISDQMVPDLHQAYHPLNTLGLQQQQQYQAGVFAISPPHVSLQLSNSPPSPSPEMYDGPVSPPLSGSDTSGDGLYHHSNSSGANSPSSSRGHSLVHRTPRYNPTPSPTSSSSRRRGRSQDSDDEDMGVAYVENLAHSRKEATRRQRIEAEQRRRDELRDGYAKLKDALPVSNQKSSKVSLLERATNHIMALEKENKELQQRIAFLEQESQRLRALNEKISLSAEGTPAPENADGRPISPPPDNAPTGAGLPLLPVRSQQTISGRSSPSASEGGH</sequence>
<keyword evidence="1" id="KW-0238">DNA-binding</keyword>
<dbReference type="SMART" id="SM00353">
    <property type="entry name" value="HLH"/>
    <property type="match status" value="1"/>
</dbReference>
<evidence type="ECO:0000256" key="3">
    <source>
        <dbReference type="SAM" id="MobiDB-lite"/>
    </source>
</evidence>
<dbReference type="Proteomes" id="UP000724874">
    <property type="component" value="Unassembled WGS sequence"/>
</dbReference>
<dbReference type="GO" id="GO:0045944">
    <property type="term" value="P:positive regulation of transcription by RNA polymerase II"/>
    <property type="evidence" value="ECO:0007669"/>
    <property type="project" value="TreeGrafter"/>
</dbReference>
<reference evidence="5" key="1">
    <citation type="submission" date="2020-11" db="EMBL/GenBank/DDBJ databases">
        <authorList>
            <consortium name="DOE Joint Genome Institute"/>
            <person name="Ahrendt S."/>
            <person name="Riley R."/>
            <person name="Andreopoulos W."/>
            <person name="LaButti K."/>
            <person name="Pangilinan J."/>
            <person name="Ruiz-duenas F.J."/>
            <person name="Barrasa J.M."/>
            <person name="Sanchez-Garcia M."/>
            <person name="Camarero S."/>
            <person name="Miyauchi S."/>
            <person name="Serrano A."/>
            <person name="Linde D."/>
            <person name="Babiker R."/>
            <person name="Drula E."/>
            <person name="Ayuso-Fernandez I."/>
            <person name="Pacheco R."/>
            <person name="Padilla G."/>
            <person name="Ferreira P."/>
            <person name="Barriuso J."/>
            <person name="Kellner H."/>
            <person name="Castanera R."/>
            <person name="Alfaro M."/>
            <person name="Ramirez L."/>
            <person name="Pisabarro A.G."/>
            <person name="Kuo A."/>
            <person name="Tritt A."/>
            <person name="Lipzen A."/>
            <person name="He G."/>
            <person name="Yan M."/>
            <person name="Ng V."/>
            <person name="Cullen D."/>
            <person name="Martin F."/>
            <person name="Rosso M.-N."/>
            <person name="Henrissat B."/>
            <person name="Hibbett D."/>
            <person name="Martinez A.T."/>
            <person name="Grigoriev I.V."/>
        </authorList>
    </citation>
    <scope>NUCLEOTIDE SEQUENCE</scope>
    <source>
        <strain evidence="5">AH 44721</strain>
    </source>
</reference>
<feature type="compositionally biased region" description="Polar residues" evidence="3">
    <location>
        <begin position="309"/>
        <end position="327"/>
    </location>
</feature>
<dbReference type="EMBL" id="JADNYJ010000007">
    <property type="protein sequence ID" value="KAF8910054.1"/>
    <property type="molecule type" value="Genomic_DNA"/>
</dbReference>
<evidence type="ECO:0000259" key="4">
    <source>
        <dbReference type="PROSITE" id="PS50888"/>
    </source>
</evidence>